<evidence type="ECO:0000313" key="5">
    <source>
        <dbReference type="Proteomes" id="UP000014160"/>
    </source>
</evidence>
<evidence type="ECO:0000313" key="2">
    <source>
        <dbReference type="EMBL" id="EOI56863.1"/>
    </source>
</evidence>
<protein>
    <submittedName>
        <fullName evidence="2">Uncharacterized protein</fullName>
    </submittedName>
</protein>
<keyword evidence="5" id="KW-1185">Reference proteome</keyword>
<dbReference type="EMBL" id="ASWH01000001">
    <property type="protein sequence ID" value="EOW83563.1"/>
    <property type="molecule type" value="Genomic_DNA"/>
</dbReference>
<reference evidence="2 4" key="1">
    <citation type="submission" date="2013-02" db="EMBL/GenBank/DDBJ databases">
        <title>The Genome Sequence of Enterococcus gilvus ATCC BAA-350.</title>
        <authorList>
            <consortium name="The Broad Institute Genome Sequencing Platform"/>
            <consortium name="The Broad Institute Genome Sequencing Center for Infectious Disease"/>
            <person name="Earl A.M."/>
            <person name="Gilmore M.S."/>
            <person name="Lebreton F."/>
            <person name="Walker B."/>
            <person name="Young S.K."/>
            <person name="Zeng Q."/>
            <person name="Gargeya S."/>
            <person name="Fitzgerald M."/>
            <person name="Haas B."/>
            <person name="Abouelleil A."/>
            <person name="Alvarado L."/>
            <person name="Arachchi H.M."/>
            <person name="Berlin A.M."/>
            <person name="Chapman S.B."/>
            <person name="Dewar J."/>
            <person name="Goldberg J."/>
            <person name="Griggs A."/>
            <person name="Gujja S."/>
            <person name="Hansen M."/>
            <person name="Howarth C."/>
            <person name="Imamovic A."/>
            <person name="Larimer J."/>
            <person name="McCowan C."/>
            <person name="Murphy C."/>
            <person name="Neiman D."/>
            <person name="Pearson M."/>
            <person name="Priest M."/>
            <person name="Roberts A."/>
            <person name="Saif S."/>
            <person name="Shea T."/>
            <person name="Sisk P."/>
            <person name="Sykes S."/>
            <person name="Wortman J."/>
            <person name="Nusbaum C."/>
            <person name="Birren B."/>
        </authorList>
    </citation>
    <scope>NUCLEOTIDE SEQUENCE [LARGE SCALE GENOMIC DNA]</scope>
    <source>
        <strain evidence="2 4">ATCC BAA-350</strain>
    </source>
</reference>
<dbReference type="EMBL" id="AJDQ01000006">
    <property type="protein sequence ID" value="EOI56863.1"/>
    <property type="molecule type" value="Genomic_DNA"/>
</dbReference>
<accession>R2XQQ5</accession>
<dbReference type="Proteomes" id="UP000014160">
    <property type="component" value="Unassembled WGS sequence"/>
</dbReference>
<proteinExistence type="predicted"/>
<evidence type="ECO:0000313" key="3">
    <source>
        <dbReference type="EMBL" id="EOW83563.1"/>
    </source>
</evidence>
<organism evidence="2 4">
    <name type="scientific">Enterococcus gilvus ATCC BAA-350</name>
    <dbReference type="NCBI Taxonomy" id="1158614"/>
    <lineage>
        <taxon>Bacteria</taxon>
        <taxon>Bacillati</taxon>
        <taxon>Bacillota</taxon>
        <taxon>Bacilli</taxon>
        <taxon>Lactobacillales</taxon>
        <taxon>Enterococcaceae</taxon>
        <taxon>Enterococcus</taxon>
    </lineage>
</organism>
<dbReference type="HOGENOM" id="CLU_660120_0_0_9"/>
<reference evidence="3 5" key="2">
    <citation type="submission" date="2013-03" db="EMBL/GenBank/DDBJ databases">
        <title>The Genome Sequence of Enterococcus gilvus ATCC BAA-350 (PacBio/Illumina hybrid assembly).</title>
        <authorList>
            <consortium name="The Broad Institute Genomics Platform"/>
            <consortium name="The Broad Institute Genome Sequencing Center for Infectious Disease"/>
            <person name="Earl A."/>
            <person name="Russ C."/>
            <person name="Gilmore M."/>
            <person name="Surin D."/>
            <person name="Walker B."/>
            <person name="Young S."/>
            <person name="Zeng Q."/>
            <person name="Gargeya S."/>
            <person name="Fitzgerald M."/>
            <person name="Haas B."/>
            <person name="Abouelleil A."/>
            <person name="Allen A.W."/>
            <person name="Alvarado L."/>
            <person name="Arachchi H.M."/>
            <person name="Berlin A.M."/>
            <person name="Chapman S.B."/>
            <person name="Gainer-Dewar J."/>
            <person name="Goldberg J."/>
            <person name="Griggs A."/>
            <person name="Gujja S."/>
            <person name="Hansen M."/>
            <person name="Howarth C."/>
            <person name="Imamovic A."/>
            <person name="Ireland A."/>
            <person name="Larimer J."/>
            <person name="McCowan C."/>
            <person name="Murphy C."/>
            <person name="Pearson M."/>
            <person name="Poon T.W."/>
            <person name="Priest M."/>
            <person name="Roberts A."/>
            <person name="Saif S."/>
            <person name="Shea T."/>
            <person name="Sisk P."/>
            <person name="Sykes S."/>
            <person name="Wortman J."/>
            <person name="Nusbaum C."/>
            <person name="Birren B."/>
        </authorList>
    </citation>
    <scope>NUCLEOTIDE SEQUENCE [LARGE SCALE GENOMIC DNA]</scope>
    <source>
        <strain evidence="3 5">ATCC BAA-350</strain>
    </source>
</reference>
<feature type="compositionally biased region" description="Basic and acidic residues" evidence="1">
    <location>
        <begin position="191"/>
        <end position="209"/>
    </location>
</feature>
<dbReference type="PATRIC" id="fig|1158614.3.peg.1080"/>
<comment type="caution">
    <text evidence="2">The sequence shown here is derived from an EMBL/GenBank/DDBJ whole genome shotgun (WGS) entry which is preliminary data.</text>
</comment>
<feature type="region of interest" description="Disordered" evidence="1">
    <location>
        <begin position="180"/>
        <end position="266"/>
    </location>
</feature>
<dbReference type="eggNOG" id="ENOG502ZKMB">
    <property type="taxonomic scope" value="Bacteria"/>
</dbReference>
<sequence>MISAPETFTFLSKNQIDRIKKMKKDNSAKVSLEEIDCLVANEEEAFFIMQRLHSGEDKGRGTKAWNPKEQEIFQLRTNKKTNSSIAKIISDKYEEYFKEDVRDKMAYTNINRLFNNIEVRDAIGFDKKNPDTFTKERMEIIRVVIVKINEMSKIEKFSISREFNKRKRIEEVLLPIIDGINQEPSSDNIDENSKSNIEESTKDTNEDFTKSNNQNPNQSGQATSPDESNDEKNKEGTSITESSPSQTPTKPFKPKPKTNLNPIDQTIYDSMKPSKCKDLLKEIQFIKIKDYPYATGYLLRATIESLINEFLLSNLHGNESSFSKYIITNDKKIKIQYAENKIDDISNRKKILDLKQYLKKNKVFEERSLRHLDKLADFIDELNLSIHWVDKAVSINTIDTHWTNSSFFIEYLIQNI</sequence>
<dbReference type="Proteomes" id="UP000013750">
    <property type="component" value="Unassembled WGS sequence"/>
</dbReference>
<gene>
    <name evidence="3" type="ORF">I592_02922</name>
    <name evidence="2" type="ORF">UKC_01048</name>
</gene>
<name>R2XQQ5_9ENTE</name>
<evidence type="ECO:0000256" key="1">
    <source>
        <dbReference type="SAM" id="MobiDB-lite"/>
    </source>
</evidence>
<feature type="compositionally biased region" description="Polar residues" evidence="1">
    <location>
        <begin position="210"/>
        <end position="226"/>
    </location>
</feature>
<dbReference type="AlphaFoldDB" id="R2XQQ5"/>
<evidence type="ECO:0000313" key="4">
    <source>
        <dbReference type="Proteomes" id="UP000013750"/>
    </source>
</evidence>